<comment type="similarity">
    <text evidence="1 2">Belongs to the dTDP-4-dehydrorhamnose reductase family.</text>
</comment>
<dbReference type="EMBL" id="JAQOSO010000114">
    <property type="protein sequence ID" value="MDJ1176845.1"/>
    <property type="molecule type" value="Genomic_DNA"/>
</dbReference>
<name>A0ABT7BCF1_9CYAN</name>
<dbReference type="PANTHER" id="PTHR10491:SF4">
    <property type="entry name" value="METHIONINE ADENOSYLTRANSFERASE 2 SUBUNIT BETA"/>
    <property type="match status" value="1"/>
</dbReference>
<proteinExistence type="inferred from homology"/>
<gene>
    <name evidence="4" type="ORF">PMG25_22400</name>
</gene>
<reference evidence="4 5" key="1">
    <citation type="submission" date="2023-01" db="EMBL/GenBank/DDBJ databases">
        <title>Novel diversity within Roseofilum (Cyanobacteria; Desertifilaceae) from marine benthic mats with descriptions of four novel species.</title>
        <authorList>
            <person name="Wang Y."/>
            <person name="Berthold D.E."/>
            <person name="Hu J."/>
            <person name="Lefler F.W."/>
            <person name="Laughinghouse H.D. IV."/>
        </authorList>
    </citation>
    <scope>NUCLEOTIDE SEQUENCE [LARGE SCALE GENOMIC DNA]</scope>
    <source>
        <strain evidence="4 5">BLCC-M114</strain>
    </source>
</reference>
<evidence type="ECO:0000313" key="5">
    <source>
        <dbReference type="Proteomes" id="UP001235849"/>
    </source>
</evidence>
<dbReference type="InterPro" id="IPR005913">
    <property type="entry name" value="dTDP_dehydrorham_reduct"/>
</dbReference>
<dbReference type="Pfam" id="PF04321">
    <property type="entry name" value="RmlD_sub_bind"/>
    <property type="match status" value="1"/>
</dbReference>
<dbReference type="InterPro" id="IPR029903">
    <property type="entry name" value="RmlD-like-bd"/>
</dbReference>
<evidence type="ECO:0000256" key="1">
    <source>
        <dbReference type="ARBA" id="ARBA00010944"/>
    </source>
</evidence>
<evidence type="ECO:0000313" key="4">
    <source>
        <dbReference type="EMBL" id="MDJ1176845.1"/>
    </source>
</evidence>
<keyword evidence="2" id="KW-0521">NADP</keyword>
<protein>
    <recommendedName>
        <fullName evidence="2">dTDP-4-dehydrorhamnose reductase</fullName>
        <ecNumber evidence="2">1.1.1.133</ecNumber>
    </recommendedName>
</protein>
<comment type="caution">
    <text evidence="4">The sequence shown here is derived from an EMBL/GenBank/DDBJ whole genome shotgun (WGS) entry which is preliminary data.</text>
</comment>
<dbReference type="Gene3D" id="3.40.50.720">
    <property type="entry name" value="NAD(P)-binding Rossmann-like Domain"/>
    <property type="match status" value="1"/>
</dbReference>
<evidence type="ECO:0000259" key="3">
    <source>
        <dbReference type="Pfam" id="PF04321"/>
    </source>
</evidence>
<sequence length="291" mass="31885">MKKLLITGASGFLGWNLCPIAQTHWQVYGTYHTHALSLPQITLSALNLLDFSALERLFTHIQPDAVIHTAAQSSPNYCQNHPQETDKININAAVKIAQLSAIAGIPCVFTSTDLVFDGTSAPYRESDRLSPVNHYGQQKVKAEQAMRQAYPQVTLCRMPLMFGAAPSQGSSFIQPFIRALRANQPLALFTDEWRTPVSATTAAQGLLLALNHPGELLHLGGKERISRYQFGQLMAESLHLPTELIQPARQQDVPMAAPRPQDVSLDSSKAFALGYNPPPLQAQLEALQGQV</sequence>
<dbReference type="PANTHER" id="PTHR10491">
    <property type="entry name" value="DTDP-4-DEHYDRORHAMNOSE REDUCTASE"/>
    <property type="match status" value="1"/>
</dbReference>
<feature type="domain" description="RmlD-like substrate binding" evidence="3">
    <location>
        <begin position="3"/>
        <end position="285"/>
    </location>
</feature>
<comment type="function">
    <text evidence="2">Catalyzes the reduction of dTDP-6-deoxy-L-lyxo-4-hexulose to yield dTDP-L-rhamnose.</text>
</comment>
<keyword evidence="2" id="KW-0560">Oxidoreductase</keyword>
<keyword evidence="5" id="KW-1185">Reference proteome</keyword>
<dbReference type="SUPFAM" id="SSF51735">
    <property type="entry name" value="NAD(P)-binding Rossmann-fold domains"/>
    <property type="match status" value="1"/>
</dbReference>
<accession>A0ABT7BCF1</accession>
<dbReference type="Proteomes" id="UP001235849">
    <property type="component" value="Unassembled WGS sequence"/>
</dbReference>
<dbReference type="CDD" id="cd05254">
    <property type="entry name" value="dTDP_HR_like_SDR_e"/>
    <property type="match status" value="1"/>
</dbReference>
<dbReference type="RefSeq" id="WP_283769115.1">
    <property type="nucleotide sequence ID" value="NZ_JAQOSO010000114.1"/>
</dbReference>
<comment type="pathway">
    <text evidence="2">Carbohydrate biosynthesis; dTDP-L-rhamnose biosynthesis.</text>
</comment>
<organism evidence="4 5">
    <name type="scientific">Roseofilum capinflatum BLCC-M114</name>
    <dbReference type="NCBI Taxonomy" id="3022440"/>
    <lineage>
        <taxon>Bacteria</taxon>
        <taxon>Bacillati</taxon>
        <taxon>Cyanobacteriota</taxon>
        <taxon>Cyanophyceae</taxon>
        <taxon>Desertifilales</taxon>
        <taxon>Desertifilaceae</taxon>
        <taxon>Roseofilum</taxon>
        <taxon>Roseofilum capinflatum</taxon>
    </lineage>
</organism>
<dbReference type="EC" id="1.1.1.133" evidence="2"/>
<dbReference type="InterPro" id="IPR036291">
    <property type="entry name" value="NAD(P)-bd_dom_sf"/>
</dbReference>
<evidence type="ECO:0000256" key="2">
    <source>
        <dbReference type="RuleBase" id="RU364082"/>
    </source>
</evidence>